<dbReference type="STRING" id="1111735.GCA_000428045_00952"/>
<dbReference type="InterPro" id="IPR013096">
    <property type="entry name" value="Cupin_2"/>
</dbReference>
<dbReference type="InterPro" id="IPR052535">
    <property type="entry name" value="Bacilysin_H2HPP_isomerase"/>
</dbReference>
<protein>
    <submittedName>
        <fullName evidence="2">(S)-ureidoglycine aminohydrolase</fullName>
    </submittedName>
</protein>
<evidence type="ECO:0000313" key="2">
    <source>
        <dbReference type="EMBL" id="PLX62222.1"/>
    </source>
</evidence>
<keyword evidence="2" id="KW-0378">Hydrolase</keyword>
<reference evidence="2 3" key="1">
    <citation type="submission" date="2017-11" db="EMBL/GenBank/DDBJ databases">
        <title>Genome-resolved metagenomics identifies genetic mobility, metabolic interactions, and unexpected diversity in perchlorate-reducing communities.</title>
        <authorList>
            <person name="Barnum T.P."/>
            <person name="Figueroa I.A."/>
            <person name="Carlstrom C.I."/>
            <person name="Lucas L.N."/>
            <person name="Engelbrektson A.L."/>
            <person name="Coates J.D."/>
        </authorList>
    </citation>
    <scope>NUCLEOTIDE SEQUENCE [LARGE SCALE GENOMIC DNA]</scope>
    <source>
        <strain evidence="2">BM301</strain>
    </source>
</reference>
<dbReference type="PANTHER" id="PTHR40112">
    <property type="entry name" value="H2HPP ISOMERASE"/>
    <property type="match status" value="1"/>
</dbReference>
<dbReference type="RefSeq" id="WP_051302242.1">
    <property type="nucleotide sequence ID" value="NZ_CAXXYC010000004.1"/>
</dbReference>
<dbReference type="InterPro" id="IPR011051">
    <property type="entry name" value="RmlC_Cupin_sf"/>
</dbReference>
<sequence>MAFWNLNSLELEAFRPGINSRAELGEQLIMAYMEIAAGEEDSGHLHPYDQCGVVMAGRIEMFIGSERKLLSPSQTYFIPAGEPHGWKTFDEPATLLDISSRQPGA</sequence>
<dbReference type="EMBL" id="PKUN01000008">
    <property type="protein sequence ID" value="PLX62222.1"/>
    <property type="molecule type" value="Genomic_DNA"/>
</dbReference>
<dbReference type="InterPro" id="IPR014710">
    <property type="entry name" value="RmlC-like_jellyroll"/>
</dbReference>
<dbReference type="SUPFAM" id="SSF51182">
    <property type="entry name" value="RmlC-like cupins"/>
    <property type="match status" value="1"/>
</dbReference>
<dbReference type="PANTHER" id="PTHR40112:SF1">
    <property type="entry name" value="H2HPP ISOMERASE"/>
    <property type="match status" value="1"/>
</dbReference>
<feature type="domain" description="Cupin type-2" evidence="1">
    <location>
        <begin position="32"/>
        <end position="98"/>
    </location>
</feature>
<proteinExistence type="predicted"/>
<evidence type="ECO:0000259" key="1">
    <source>
        <dbReference type="Pfam" id="PF07883"/>
    </source>
</evidence>
<organism evidence="2 3">
    <name type="scientific">Sedimenticola selenatireducens</name>
    <dbReference type="NCBI Taxonomy" id="191960"/>
    <lineage>
        <taxon>Bacteria</taxon>
        <taxon>Pseudomonadati</taxon>
        <taxon>Pseudomonadota</taxon>
        <taxon>Gammaproteobacteria</taxon>
        <taxon>Chromatiales</taxon>
        <taxon>Sedimenticolaceae</taxon>
        <taxon>Sedimenticola</taxon>
    </lineage>
</organism>
<gene>
    <name evidence="2" type="ORF">C0630_07395</name>
</gene>
<dbReference type="Gene3D" id="2.60.120.10">
    <property type="entry name" value="Jelly Rolls"/>
    <property type="match status" value="1"/>
</dbReference>
<dbReference type="Pfam" id="PF07883">
    <property type="entry name" value="Cupin_2"/>
    <property type="match status" value="1"/>
</dbReference>
<evidence type="ECO:0000313" key="3">
    <source>
        <dbReference type="Proteomes" id="UP000235015"/>
    </source>
</evidence>
<comment type="caution">
    <text evidence="2">The sequence shown here is derived from an EMBL/GenBank/DDBJ whole genome shotgun (WGS) entry which is preliminary data.</text>
</comment>
<accession>A0A2N6CY38</accession>
<name>A0A2N6CY38_9GAMM</name>
<dbReference type="AlphaFoldDB" id="A0A2N6CY38"/>
<dbReference type="GO" id="GO:0016787">
    <property type="term" value="F:hydrolase activity"/>
    <property type="evidence" value="ECO:0007669"/>
    <property type="project" value="UniProtKB-KW"/>
</dbReference>
<dbReference type="Proteomes" id="UP000235015">
    <property type="component" value="Unassembled WGS sequence"/>
</dbReference>